<feature type="signal peptide" evidence="1">
    <location>
        <begin position="1"/>
        <end position="26"/>
    </location>
</feature>
<dbReference type="RefSeq" id="WP_419188157.1">
    <property type="nucleotide sequence ID" value="NZ_CP036272.1"/>
</dbReference>
<evidence type="ECO:0000313" key="4">
    <source>
        <dbReference type="Proteomes" id="UP000315003"/>
    </source>
</evidence>
<sequence length="253" mass="26775" precursor="true">MTRLLFAKSFAFGCLICLFANSVSQAGMIANFTFQGESLENQAASGGSGGVGGLSPLERFDQNLGQSSVKNTGNLSTVNRGGDDYAGSSDSFSPDSALESYFGFSFDVLDPLTTVTGFSFDAAVDSGVELAAEILRFEETGQTFSDGFYGIDLISIDDLLPPITNPSTDWTTYPSGVLAGDDSLDIELPEGRYEVRIYGVDANGGSGQIQVDNIQLTTEVEQPGNAQAAPEPSSLMIFASTFVGGLMLRRRRS</sequence>
<protein>
    <recommendedName>
        <fullName evidence="2">Ice-binding protein C-terminal domain-containing protein</fullName>
    </recommendedName>
</protein>
<evidence type="ECO:0000313" key="3">
    <source>
        <dbReference type="EMBL" id="QDT58775.1"/>
    </source>
</evidence>
<accession>A0A517SRM1</accession>
<dbReference type="InterPro" id="IPR013424">
    <property type="entry name" value="Ice-binding_C"/>
</dbReference>
<name>A0A517SRM1_9BACT</name>
<dbReference type="Pfam" id="PF07589">
    <property type="entry name" value="PEP-CTERM"/>
    <property type="match status" value="1"/>
</dbReference>
<gene>
    <name evidence="3" type="ORF">SV7mr_12750</name>
</gene>
<dbReference type="Proteomes" id="UP000315003">
    <property type="component" value="Chromosome"/>
</dbReference>
<dbReference type="NCBIfam" id="TIGR02595">
    <property type="entry name" value="PEP_CTERM"/>
    <property type="match status" value="1"/>
</dbReference>
<organism evidence="3 4">
    <name type="scientific">Stieleria bergensis</name>
    <dbReference type="NCBI Taxonomy" id="2528025"/>
    <lineage>
        <taxon>Bacteria</taxon>
        <taxon>Pseudomonadati</taxon>
        <taxon>Planctomycetota</taxon>
        <taxon>Planctomycetia</taxon>
        <taxon>Pirellulales</taxon>
        <taxon>Pirellulaceae</taxon>
        <taxon>Stieleria</taxon>
    </lineage>
</organism>
<dbReference type="AlphaFoldDB" id="A0A517SRM1"/>
<feature type="chain" id="PRO_5022013114" description="Ice-binding protein C-terminal domain-containing protein" evidence="1">
    <location>
        <begin position="27"/>
        <end position="253"/>
    </location>
</feature>
<keyword evidence="4" id="KW-1185">Reference proteome</keyword>
<reference evidence="3 4" key="1">
    <citation type="submission" date="2019-02" db="EMBL/GenBank/DDBJ databases">
        <title>Deep-cultivation of Planctomycetes and their phenomic and genomic characterization uncovers novel biology.</title>
        <authorList>
            <person name="Wiegand S."/>
            <person name="Jogler M."/>
            <person name="Boedeker C."/>
            <person name="Pinto D."/>
            <person name="Vollmers J."/>
            <person name="Rivas-Marin E."/>
            <person name="Kohn T."/>
            <person name="Peeters S.H."/>
            <person name="Heuer A."/>
            <person name="Rast P."/>
            <person name="Oberbeckmann S."/>
            <person name="Bunk B."/>
            <person name="Jeske O."/>
            <person name="Meyerdierks A."/>
            <person name="Storesund J.E."/>
            <person name="Kallscheuer N."/>
            <person name="Luecker S."/>
            <person name="Lage O.M."/>
            <person name="Pohl T."/>
            <person name="Merkel B.J."/>
            <person name="Hornburger P."/>
            <person name="Mueller R.-W."/>
            <person name="Bruemmer F."/>
            <person name="Labrenz M."/>
            <person name="Spormann A.M."/>
            <person name="Op den Camp H."/>
            <person name="Overmann J."/>
            <person name="Amann R."/>
            <person name="Jetten M.S.M."/>
            <person name="Mascher T."/>
            <person name="Medema M.H."/>
            <person name="Devos D.P."/>
            <person name="Kaster A.-K."/>
            <person name="Ovreas L."/>
            <person name="Rohde M."/>
            <person name="Galperin M.Y."/>
            <person name="Jogler C."/>
        </authorList>
    </citation>
    <scope>NUCLEOTIDE SEQUENCE [LARGE SCALE GENOMIC DNA]</scope>
    <source>
        <strain evidence="3 4">SV_7m_r</strain>
    </source>
</reference>
<evidence type="ECO:0000256" key="1">
    <source>
        <dbReference type="SAM" id="SignalP"/>
    </source>
</evidence>
<dbReference type="EMBL" id="CP036272">
    <property type="protein sequence ID" value="QDT58775.1"/>
    <property type="molecule type" value="Genomic_DNA"/>
</dbReference>
<keyword evidence="1" id="KW-0732">Signal</keyword>
<feature type="domain" description="Ice-binding protein C-terminal" evidence="2">
    <location>
        <begin position="228"/>
        <end position="251"/>
    </location>
</feature>
<evidence type="ECO:0000259" key="2">
    <source>
        <dbReference type="Pfam" id="PF07589"/>
    </source>
</evidence>
<proteinExistence type="predicted"/>